<dbReference type="Gene3D" id="1.10.10.10">
    <property type="entry name" value="Winged helix-like DNA-binding domain superfamily/Winged helix DNA-binding domain"/>
    <property type="match status" value="1"/>
</dbReference>
<evidence type="ECO:0000256" key="1">
    <source>
        <dbReference type="ARBA" id="ARBA00023015"/>
    </source>
</evidence>
<dbReference type="InterPro" id="IPR036388">
    <property type="entry name" value="WH-like_DNA-bd_sf"/>
</dbReference>
<dbReference type="KEGG" id="lpd:AYR62_13070"/>
<dbReference type="PANTHER" id="PTHR33164">
    <property type="entry name" value="TRANSCRIPTIONAL REGULATOR, MARR FAMILY"/>
    <property type="match status" value="1"/>
</dbReference>
<evidence type="ECO:0000313" key="5">
    <source>
        <dbReference type="EMBL" id="ANZ66429.1"/>
    </source>
</evidence>
<keyword evidence="1" id="KW-0805">Transcription regulation</keyword>
<protein>
    <recommendedName>
        <fullName evidence="4">HTH marR-type domain-containing protein</fullName>
    </recommendedName>
</protein>
<dbReference type="Proteomes" id="UP000093267">
    <property type="component" value="Chromosome"/>
</dbReference>
<proteinExistence type="predicted"/>
<sequence length="144" mass="16261">MVSNGELINDLMRAISINQRRMVESKLREVSPMTPEQSRALQMIGERPGIIQRELADLFHRRSASVSNLLQNLERDGYIVRKRPSNNGRNKQIFLTQKGTDELATITAAFNRGTQNVEMPLTTDEQVQLIGLLQKIARSQGGDE</sequence>
<dbReference type="EMBL" id="CP014924">
    <property type="protein sequence ID" value="ANZ66429.1"/>
    <property type="molecule type" value="Genomic_DNA"/>
</dbReference>
<dbReference type="SUPFAM" id="SSF46785">
    <property type="entry name" value="Winged helix' DNA-binding domain"/>
    <property type="match status" value="1"/>
</dbReference>
<dbReference type="GO" id="GO:0003677">
    <property type="term" value="F:DNA binding"/>
    <property type="evidence" value="ECO:0007669"/>
    <property type="project" value="UniProtKB-KW"/>
</dbReference>
<evidence type="ECO:0000259" key="4">
    <source>
        <dbReference type="PROSITE" id="PS50995"/>
    </source>
</evidence>
<dbReference type="STRING" id="240427.AYR62_13070"/>
<gene>
    <name evidence="5" type="ORF">AYR63_04295</name>
</gene>
<organism evidence="5 6">
    <name type="scientific">Secundilactobacillus paracollinoides</name>
    <dbReference type="NCBI Taxonomy" id="240427"/>
    <lineage>
        <taxon>Bacteria</taxon>
        <taxon>Bacillati</taxon>
        <taxon>Bacillota</taxon>
        <taxon>Bacilli</taxon>
        <taxon>Lactobacillales</taxon>
        <taxon>Lactobacillaceae</taxon>
        <taxon>Secundilactobacillus</taxon>
    </lineage>
</organism>
<keyword evidence="3" id="KW-0804">Transcription</keyword>
<keyword evidence="2" id="KW-0238">DNA-binding</keyword>
<accession>A0A1B2IWM8</accession>
<evidence type="ECO:0000256" key="3">
    <source>
        <dbReference type="ARBA" id="ARBA00023163"/>
    </source>
</evidence>
<dbReference type="Pfam" id="PF12802">
    <property type="entry name" value="MarR_2"/>
    <property type="match status" value="1"/>
</dbReference>
<dbReference type="PROSITE" id="PS50995">
    <property type="entry name" value="HTH_MARR_2"/>
    <property type="match status" value="1"/>
</dbReference>
<dbReference type="GO" id="GO:0006950">
    <property type="term" value="P:response to stress"/>
    <property type="evidence" value="ECO:0007669"/>
    <property type="project" value="TreeGrafter"/>
</dbReference>
<dbReference type="RefSeq" id="WP_056987015.1">
    <property type="nucleotide sequence ID" value="NZ_CP014924.1"/>
</dbReference>
<name>A0A1B2IWM8_9LACO</name>
<dbReference type="AlphaFoldDB" id="A0A1B2IWM8"/>
<dbReference type="GO" id="GO:0003700">
    <property type="term" value="F:DNA-binding transcription factor activity"/>
    <property type="evidence" value="ECO:0007669"/>
    <property type="project" value="InterPro"/>
</dbReference>
<dbReference type="PROSITE" id="PS01117">
    <property type="entry name" value="HTH_MARR_1"/>
    <property type="match status" value="1"/>
</dbReference>
<feature type="domain" description="HTH marR-type" evidence="4">
    <location>
        <begin position="4"/>
        <end position="138"/>
    </location>
</feature>
<dbReference type="PRINTS" id="PR00598">
    <property type="entry name" value="HTHMARR"/>
</dbReference>
<evidence type="ECO:0000256" key="2">
    <source>
        <dbReference type="ARBA" id="ARBA00023125"/>
    </source>
</evidence>
<reference evidence="5 6" key="1">
    <citation type="submission" date="2016-03" db="EMBL/GenBank/DDBJ databases">
        <title>Pediococcus and Lactobacillus from brewery environment - whole genome sequencing and assembly.</title>
        <authorList>
            <person name="Behr J."/>
            <person name="Geissler A.J."/>
            <person name="Vogel R.F."/>
        </authorList>
    </citation>
    <scope>NUCLEOTIDE SEQUENCE [LARGE SCALE GENOMIC DNA]</scope>
    <source>
        <strain evidence="5 6">TMW 1.1995</strain>
    </source>
</reference>
<dbReference type="InterPro" id="IPR000835">
    <property type="entry name" value="HTH_MarR-typ"/>
</dbReference>
<dbReference type="PANTHER" id="PTHR33164:SF56">
    <property type="entry name" value="HTH-TYPE TRANSCRIPTIONAL REGULATOR MHQR"/>
    <property type="match status" value="1"/>
</dbReference>
<dbReference type="SMART" id="SM00347">
    <property type="entry name" value="HTH_MARR"/>
    <property type="match status" value="1"/>
</dbReference>
<keyword evidence="6" id="KW-1185">Reference proteome</keyword>
<dbReference type="InterPro" id="IPR039422">
    <property type="entry name" value="MarR/SlyA-like"/>
</dbReference>
<evidence type="ECO:0000313" key="6">
    <source>
        <dbReference type="Proteomes" id="UP000093267"/>
    </source>
</evidence>
<dbReference type="InterPro" id="IPR036390">
    <property type="entry name" value="WH_DNA-bd_sf"/>
</dbReference>
<dbReference type="InterPro" id="IPR023187">
    <property type="entry name" value="Tscrpt_reg_MarR-type_CS"/>
</dbReference>